<keyword evidence="1" id="KW-1185">Reference proteome</keyword>
<name>A0A915KNM4_ROMCU</name>
<dbReference type="AlphaFoldDB" id="A0A915KNM4"/>
<sequence>MQTPKNNMEKMKFVHCYDDKCSSDDIIDERNANALLTMRVFCQFFTFCPFKSFLDFWAALTNFLPA</sequence>
<evidence type="ECO:0000313" key="1">
    <source>
        <dbReference type="Proteomes" id="UP000887565"/>
    </source>
</evidence>
<dbReference type="Proteomes" id="UP000887565">
    <property type="component" value="Unplaced"/>
</dbReference>
<dbReference type="WBParaSite" id="nRc.2.0.1.t40391-RA">
    <property type="protein sequence ID" value="nRc.2.0.1.t40391-RA"/>
    <property type="gene ID" value="nRc.2.0.1.g40391"/>
</dbReference>
<reference evidence="2" key="1">
    <citation type="submission" date="2022-11" db="UniProtKB">
        <authorList>
            <consortium name="WormBaseParasite"/>
        </authorList>
    </citation>
    <scope>IDENTIFICATION</scope>
</reference>
<evidence type="ECO:0000313" key="2">
    <source>
        <dbReference type="WBParaSite" id="nRc.2.0.1.t40391-RA"/>
    </source>
</evidence>
<proteinExistence type="predicted"/>
<protein>
    <submittedName>
        <fullName evidence="2">Uncharacterized protein</fullName>
    </submittedName>
</protein>
<accession>A0A915KNM4</accession>
<organism evidence="1 2">
    <name type="scientific">Romanomermis culicivorax</name>
    <name type="common">Nematode worm</name>
    <dbReference type="NCBI Taxonomy" id="13658"/>
    <lineage>
        <taxon>Eukaryota</taxon>
        <taxon>Metazoa</taxon>
        <taxon>Ecdysozoa</taxon>
        <taxon>Nematoda</taxon>
        <taxon>Enoplea</taxon>
        <taxon>Dorylaimia</taxon>
        <taxon>Mermithida</taxon>
        <taxon>Mermithoidea</taxon>
        <taxon>Mermithidae</taxon>
        <taxon>Romanomermis</taxon>
    </lineage>
</organism>